<keyword evidence="1" id="KW-0812">Transmembrane</keyword>
<gene>
    <name evidence="2" type="ORF">OO014_01230</name>
</gene>
<proteinExistence type="predicted"/>
<feature type="transmembrane region" description="Helical" evidence="1">
    <location>
        <begin position="226"/>
        <end position="245"/>
    </location>
</feature>
<feature type="transmembrane region" description="Helical" evidence="1">
    <location>
        <begin position="298"/>
        <end position="318"/>
    </location>
</feature>
<feature type="transmembrane region" description="Helical" evidence="1">
    <location>
        <begin position="175"/>
        <end position="206"/>
    </location>
</feature>
<evidence type="ECO:0000256" key="1">
    <source>
        <dbReference type="SAM" id="Phobius"/>
    </source>
</evidence>
<feature type="transmembrane region" description="Helical" evidence="1">
    <location>
        <begin position="117"/>
        <end position="136"/>
    </location>
</feature>
<comment type="caution">
    <text evidence="2">The sequence shown here is derived from an EMBL/GenBank/DDBJ whole genome shotgun (WGS) entry which is preliminary data.</text>
</comment>
<feature type="transmembrane region" description="Helical" evidence="1">
    <location>
        <begin position="325"/>
        <end position="345"/>
    </location>
</feature>
<keyword evidence="3" id="KW-1185">Reference proteome</keyword>
<organism evidence="2 3">
    <name type="scientific">Intrasporangium calvum</name>
    <dbReference type="NCBI Taxonomy" id="53358"/>
    <lineage>
        <taxon>Bacteria</taxon>
        <taxon>Bacillati</taxon>
        <taxon>Actinomycetota</taxon>
        <taxon>Actinomycetes</taxon>
        <taxon>Micrococcales</taxon>
        <taxon>Intrasporangiaceae</taxon>
        <taxon>Intrasporangium</taxon>
    </lineage>
</organism>
<accession>A0ABT5GC59</accession>
<evidence type="ECO:0000313" key="2">
    <source>
        <dbReference type="EMBL" id="MDC5695864.1"/>
    </source>
</evidence>
<feature type="transmembrane region" description="Helical" evidence="1">
    <location>
        <begin position="48"/>
        <end position="65"/>
    </location>
</feature>
<dbReference type="EMBL" id="JAPFQL010000003">
    <property type="protein sequence ID" value="MDC5695864.1"/>
    <property type="molecule type" value="Genomic_DNA"/>
</dbReference>
<feature type="transmembrane region" description="Helical" evidence="1">
    <location>
        <begin position="142"/>
        <end position="163"/>
    </location>
</feature>
<dbReference type="RefSeq" id="WP_272460410.1">
    <property type="nucleotide sequence ID" value="NZ_JAPFQL010000003.1"/>
</dbReference>
<protein>
    <recommendedName>
        <fullName evidence="4">Transmembrane protein</fullName>
    </recommendedName>
</protein>
<keyword evidence="1" id="KW-0472">Membrane</keyword>
<reference evidence="2 3" key="1">
    <citation type="submission" date="2022-11" db="EMBL/GenBank/DDBJ databases">
        <title>Anaerobic phenanthrene biodegradation by a DNRA strain PheN6.</title>
        <authorList>
            <person name="Zhang Z."/>
        </authorList>
    </citation>
    <scope>NUCLEOTIDE SEQUENCE [LARGE SCALE GENOMIC DNA]</scope>
    <source>
        <strain evidence="2 3">PheN6</strain>
    </source>
</reference>
<feature type="transmembrane region" description="Helical" evidence="1">
    <location>
        <begin position="266"/>
        <end position="286"/>
    </location>
</feature>
<feature type="transmembrane region" description="Helical" evidence="1">
    <location>
        <begin position="15"/>
        <end position="36"/>
    </location>
</feature>
<name>A0ABT5GC59_9MICO</name>
<feature type="transmembrane region" description="Helical" evidence="1">
    <location>
        <begin position="91"/>
        <end position="110"/>
    </location>
</feature>
<evidence type="ECO:0008006" key="4">
    <source>
        <dbReference type="Google" id="ProtNLM"/>
    </source>
</evidence>
<evidence type="ECO:0000313" key="3">
    <source>
        <dbReference type="Proteomes" id="UP001150259"/>
    </source>
</evidence>
<sequence length="607" mass="64685">MSNVPHVTPAAQPAVSWSPVSASWALGAVILAYRAWQLSQAYFWQDDFLYLYSADVSTLGMSYLLQDYHGHLMPGAFLVADAVAQLSGHRWWAAASIVMVMEALKVMLVIRTSLALFGARWGTLLPTSLLLMSPMWVTPTLWWAAALQSLPLQISVLASVWLVDRYRRRQRTTTLAATAAVYLFGLLFWEKALVVPAAAFAVTLVVSACRGSRPLRAVLLDVTRSLHRVIVVWVVITVGYLAVYLNRIDLAAQFSSTGVAADDKVAALRHSVVSFVTALAGGPWRATAGTDTLTPAPPAGAVFVAVQLVLLAGVVLLAVGGARRLVLASAATGAFLLVDAAVVSMTRLDLLGPAQASDPRYFTEALIVTALSAGACAMGSDASQHPLVKRIGDRGPILVGVAVAVFANSAAIAQQALTEVASRRGSGPWAVEAARQVADKGALDVHDGPVPEDVIGGIFGSEARASRVLADHRLPIRWNTTTSDLLIFDGLGVLRPADLKDVTLDAGAGPDPGCGWLARPGAPARIRLPVSVDLEEQPLALGHFSDRPARLEVMLDGEPREVSIGQGLNRLWIYSQGPRVRDIEVRVVQGGAVCVTEARRGTVWPRQ</sequence>
<dbReference type="Proteomes" id="UP001150259">
    <property type="component" value="Unassembled WGS sequence"/>
</dbReference>
<keyword evidence="1" id="KW-1133">Transmembrane helix</keyword>